<accession>R2SW34</accession>
<proteinExistence type="predicted"/>
<dbReference type="Proteomes" id="UP000013858">
    <property type="component" value="Unassembled WGS sequence"/>
</dbReference>
<reference evidence="3 5" key="2">
    <citation type="submission" date="2013-03" db="EMBL/GenBank/DDBJ databases">
        <title>The Genome Sequence of Enterococcus haemoperoxidus BAA-382 (PacBio/Illumina hybrid assembly).</title>
        <authorList>
            <consortium name="The Broad Institute Genomics Platform"/>
            <consortium name="The Broad Institute Genome Sequencing Center for Infectious Disease"/>
            <person name="Earl A."/>
            <person name="Russ C."/>
            <person name="Gilmore M."/>
            <person name="Surin D."/>
            <person name="Walker B."/>
            <person name="Young S."/>
            <person name="Zeng Q."/>
            <person name="Gargeya S."/>
            <person name="Fitzgerald M."/>
            <person name="Haas B."/>
            <person name="Abouelleil A."/>
            <person name="Allen A.W."/>
            <person name="Alvarado L."/>
            <person name="Arachchi H.M."/>
            <person name="Berlin A.M."/>
            <person name="Chapman S.B."/>
            <person name="Gainer-Dewar J."/>
            <person name="Goldberg J."/>
            <person name="Griggs A."/>
            <person name="Gujja S."/>
            <person name="Hansen M."/>
            <person name="Howarth C."/>
            <person name="Imamovic A."/>
            <person name="Ireland A."/>
            <person name="Larimer J."/>
            <person name="McCowan C."/>
            <person name="Murphy C."/>
            <person name="Pearson M."/>
            <person name="Poon T.W."/>
            <person name="Priest M."/>
            <person name="Roberts A."/>
            <person name="Saif S."/>
            <person name="Shea T."/>
            <person name="Sisk P."/>
            <person name="Sykes S."/>
            <person name="Wortman J."/>
            <person name="Nusbaum C."/>
            <person name="Birren B."/>
        </authorList>
    </citation>
    <scope>NUCLEOTIDE SEQUENCE [LARGE SCALE GENOMIC DNA]</scope>
    <source>
        <strain evidence="3 5">ATCC BAA-382</strain>
    </source>
</reference>
<dbReference type="PATRIC" id="fig|1158608.3.peg.565"/>
<dbReference type="OrthoDB" id="2576152at2"/>
<dbReference type="EMBL" id="ASVY01000002">
    <property type="protein sequence ID" value="EOT62824.1"/>
    <property type="molecule type" value="Genomic_DNA"/>
</dbReference>
<dbReference type="InterPro" id="IPR004991">
    <property type="entry name" value="Aerolysin-like"/>
</dbReference>
<keyword evidence="5" id="KW-1185">Reference proteome</keyword>
<dbReference type="RefSeq" id="WP_010760797.1">
    <property type="nucleotide sequence ID" value="NZ_KB946315.1"/>
</dbReference>
<evidence type="ECO:0000313" key="2">
    <source>
        <dbReference type="EMBL" id="EOH99435.1"/>
    </source>
</evidence>
<organism evidence="2 4">
    <name type="scientific">Enterococcus haemoperoxidus ATCC BAA-382</name>
    <dbReference type="NCBI Taxonomy" id="1158608"/>
    <lineage>
        <taxon>Bacteria</taxon>
        <taxon>Bacillati</taxon>
        <taxon>Bacillota</taxon>
        <taxon>Bacilli</taxon>
        <taxon>Lactobacillales</taxon>
        <taxon>Enterococcaceae</taxon>
        <taxon>Enterococcus</taxon>
    </lineage>
</organism>
<reference evidence="2 4" key="1">
    <citation type="submission" date="2013-02" db="EMBL/GenBank/DDBJ databases">
        <title>The Genome Sequence of Enterococcus haemoperoxidus BAA-382.</title>
        <authorList>
            <consortium name="The Broad Institute Genome Sequencing Platform"/>
            <consortium name="The Broad Institute Genome Sequencing Center for Infectious Disease"/>
            <person name="Earl A.M."/>
            <person name="Gilmore M.S."/>
            <person name="Lebreton F."/>
            <person name="Walker B."/>
            <person name="Young S.K."/>
            <person name="Zeng Q."/>
            <person name="Gargeya S."/>
            <person name="Fitzgerald M."/>
            <person name="Haas B."/>
            <person name="Abouelleil A."/>
            <person name="Alvarado L."/>
            <person name="Arachchi H.M."/>
            <person name="Berlin A.M."/>
            <person name="Chapman S.B."/>
            <person name="Dewar J."/>
            <person name="Goldberg J."/>
            <person name="Griggs A."/>
            <person name="Gujja S."/>
            <person name="Hansen M."/>
            <person name="Howarth C."/>
            <person name="Imamovic A."/>
            <person name="Larimer J."/>
            <person name="McCowan C."/>
            <person name="Murphy C."/>
            <person name="Neiman D."/>
            <person name="Pearson M."/>
            <person name="Priest M."/>
            <person name="Roberts A."/>
            <person name="Saif S."/>
            <person name="Shea T."/>
            <person name="Sisk P."/>
            <person name="Sykes S."/>
            <person name="Wortman J."/>
            <person name="Nusbaum C."/>
            <person name="Birren B."/>
        </authorList>
    </citation>
    <scope>NUCLEOTIDE SEQUENCE [LARGE SCALE GENOMIC DNA]</scope>
    <source>
        <strain evidence="2 4">ATCC BAA-382</strain>
    </source>
</reference>
<dbReference type="SUPFAM" id="SSF56973">
    <property type="entry name" value="Aerolisin/ETX pore-forming domain"/>
    <property type="match status" value="1"/>
</dbReference>
<comment type="caution">
    <text evidence="2">The sequence shown here is derived from an EMBL/GenBank/DDBJ whole genome shotgun (WGS) entry which is preliminary data.</text>
</comment>
<dbReference type="STRING" id="155618.RV06_GL001070"/>
<feature type="chain" id="PRO_5039087012" evidence="1">
    <location>
        <begin position="23"/>
        <end position="324"/>
    </location>
</feature>
<evidence type="ECO:0000313" key="5">
    <source>
        <dbReference type="Proteomes" id="UP000014197"/>
    </source>
</evidence>
<dbReference type="eggNOG" id="ENOG50342AB">
    <property type="taxonomic scope" value="Bacteria"/>
</dbReference>
<dbReference type="Proteomes" id="UP000014197">
    <property type="component" value="Unassembled WGS sequence"/>
</dbReference>
<dbReference type="CDD" id="cd20223">
    <property type="entry name" value="PFM_epsilon-toxin-like"/>
    <property type="match status" value="1"/>
</dbReference>
<sequence>MKKIFYYMIASIMCLSSVGAIASIAEAEVEEQNGTPVQNDLLVNQDSGIRFPGLEQPRYQLMMMGHYIGISDQESGTLPPGSKPTLTYPGNFEAYDTHVRVYDTIHDNIQPKHIDVDTFINDTDEEQVFTSISRDEVIEESETSTITQNYSLGAESNISFDLIVNASSTIRFQADFNKEESKINSHRETFTVPAQNTKVPAHKKYKLVIVVSRMSTTAAIKLTSKIKAKLYFAETPNSLWSRNIVNGYHDYKLAVDWYPELVPNGFADNFESVYNISDALLYDGGFGHVEAVYGTDYNVRTIDVTNGEENAVIVNEQKLELVRQ</sequence>
<name>R2SW34_9ENTE</name>
<evidence type="ECO:0000256" key="1">
    <source>
        <dbReference type="SAM" id="SignalP"/>
    </source>
</evidence>
<dbReference type="EMBL" id="AJAR01000010">
    <property type="protein sequence ID" value="EOH99435.1"/>
    <property type="molecule type" value="Genomic_DNA"/>
</dbReference>
<evidence type="ECO:0000313" key="4">
    <source>
        <dbReference type="Proteomes" id="UP000013858"/>
    </source>
</evidence>
<dbReference type="Pfam" id="PF03318">
    <property type="entry name" value="ETX_MTX2"/>
    <property type="match status" value="1"/>
</dbReference>
<dbReference type="Gene3D" id="2.170.15.10">
    <property type="entry name" value="Proaerolysin, chain A, domain 3"/>
    <property type="match status" value="1"/>
</dbReference>
<keyword evidence="1" id="KW-0732">Signal</keyword>
<gene>
    <name evidence="3" type="ORF">I583_01825</name>
    <name evidence="2" type="ORF">UAW_00587</name>
</gene>
<evidence type="ECO:0000313" key="3">
    <source>
        <dbReference type="EMBL" id="EOT62824.1"/>
    </source>
</evidence>
<dbReference type="AlphaFoldDB" id="R2SW34"/>
<protein>
    <submittedName>
        <fullName evidence="2">Uncharacterized protein</fullName>
    </submittedName>
</protein>
<feature type="signal peptide" evidence="1">
    <location>
        <begin position="1"/>
        <end position="22"/>
    </location>
</feature>